<accession>A0A2A7V0F1</accession>
<dbReference type="AlphaFoldDB" id="A0A2A7V0F1"/>
<keyword evidence="4" id="KW-1185">Reference proteome</keyword>
<keyword evidence="1" id="KW-0732">Signal</keyword>
<evidence type="ECO:0000313" key="3">
    <source>
        <dbReference type="EMBL" id="PEH90973.1"/>
    </source>
</evidence>
<gene>
    <name evidence="3" type="ORF">CRM82_09075</name>
</gene>
<evidence type="ECO:0000259" key="2">
    <source>
        <dbReference type="Pfam" id="PF13670"/>
    </source>
</evidence>
<sequence>MAITRSSLSVLRKAAAPASALALAAVLGGTAMAQGTPAATPAAAPGLATMAASAGHAPVLTIRQVYDRLETAGYRDLREIEWDDYHYDVKGRNAQGARVKLEVDGQTGAVLRSRIKH</sequence>
<evidence type="ECO:0000256" key="1">
    <source>
        <dbReference type="SAM" id="SignalP"/>
    </source>
</evidence>
<evidence type="ECO:0000313" key="4">
    <source>
        <dbReference type="Proteomes" id="UP000220246"/>
    </source>
</evidence>
<feature type="chain" id="PRO_5012608483" evidence="1">
    <location>
        <begin position="34"/>
        <end position="117"/>
    </location>
</feature>
<dbReference type="InterPro" id="IPR025711">
    <property type="entry name" value="PepSY"/>
</dbReference>
<dbReference type="OrthoDB" id="8797209at2"/>
<comment type="caution">
    <text evidence="3">The sequence shown here is derived from an EMBL/GenBank/DDBJ whole genome shotgun (WGS) entry which is preliminary data.</text>
</comment>
<dbReference type="Pfam" id="PF13670">
    <property type="entry name" value="PepSY_2"/>
    <property type="match status" value="1"/>
</dbReference>
<dbReference type="EMBL" id="PDEA01000001">
    <property type="protein sequence ID" value="PEH90973.1"/>
    <property type="molecule type" value="Genomic_DNA"/>
</dbReference>
<organism evidence="3 4">
    <name type="scientific">Comamonas terrigena</name>
    <dbReference type="NCBI Taxonomy" id="32013"/>
    <lineage>
        <taxon>Bacteria</taxon>
        <taxon>Pseudomonadati</taxon>
        <taxon>Pseudomonadota</taxon>
        <taxon>Betaproteobacteria</taxon>
        <taxon>Burkholderiales</taxon>
        <taxon>Comamonadaceae</taxon>
        <taxon>Comamonas</taxon>
    </lineage>
</organism>
<reference evidence="4" key="1">
    <citation type="submission" date="2017-09" db="EMBL/GenBank/DDBJ databases">
        <title>FDA dAtabase for Regulatory Grade micrObial Sequences (FDA-ARGOS): Supporting development and validation of Infectious Disease Dx tests.</title>
        <authorList>
            <person name="Minogue T."/>
            <person name="Wolcott M."/>
            <person name="Wasieloski L."/>
            <person name="Aguilar W."/>
            <person name="Moore D."/>
            <person name="Tallon L."/>
            <person name="Sadzewicz L."/>
            <person name="Ott S."/>
            <person name="Zhao X."/>
            <person name="Nagaraj S."/>
            <person name="Vavikolanu K."/>
            <person name="Aluvathingal J."/>
            <person name="Nadendla S."/>
            <person name="Sichtig H."/>
        </authorList>
    </citation>
    <scope>NUCLEOTIDE SEQUENCE [LARGE SCALE GENOMIC DNA]</scope>
    <source>
        <strain evidence="4">FDAARGOS_394</strain>
    </source>
</reference>
<dbReference type="Proteomes" id="UP000220246">
    <property type="component" value="Unassembled WGS sequence"/>
</dbReference>
<name>A0A2A7V0F1_COMTR</name>
<dbReference type="STRING" id="1219032.GCA_001515545_02784"/>
<protein>
    <submittedName>
        <fullName evidence="3">PepSY domain-containing protein</fullName>
    </submittedName>
</protein>
<feature type="domain" description="PepSY" evidence="2">
    <location>
        <begin position="40"/>
        <end position="113"/>
    </location>
</feature>
<proteinExistence type="predicted"/>
<feature type="signal peptide" evidence="1">
    <location>
        <begin position="1"/>
        <end position="33"/>
    </location>
</feature>